<organism evidence="1 2">
    <name type="scientific">Entomophthora muscae</name>
    <dbReference type="NCBI Taxonomy" id="34485"/>
    <lineage>
        <taxon>Eukaryota</taxon>
        <taxon>Fungi</taxon>
        <taxon>Fungi incertae sedis</taxon>
        <taxon>Zoopagomycota</taxon>
        <taxon>Entomophthoromycotina</taxon>
        <taxon>Entomophthoromycetes</taxon>
        <taxon>Entomophthorales</taxon>
        <taxon>Entomophthoraceae</taxon>
        <taxon>Entomophthora</taxon>
    </lineage>
</organism>
<proteinExistence type="predicted"/>
<accession>A0ACC2SXX8</accession>
<reference evidence="1" key="1">
    <citation type="submission" date="2022-04" db="EMBL/GenBank/DDBJ databases">
        <title>Genome of the entomopathogenic fungus Entomophthora muscae.</title>
        <authorList>
            <person name="Elya C."/>
            <person name="Lovett B.R."/>
            <person name="Lee E."/>
            <person name="Macias A.M."/>
            <person name="Hajek A.E."/>
            <person name="De Bivort B.L."/>
            <person name="Kasson M.T."/>
            <person name="De Fine Licht H.H."/>
            <person name="Stajich J.E."/>
        </authorList>
    </citation>
    <scope>NUCLEOTIDE SEQUENCE</scope>
    <source>
        <strain evidence="1">Berkeley</strain>
    </source>
</reference>
<evidence type="ECO:0000313" key="1">
    <source>
        <dbReference type="EMBL" id="KAJ9067139.1"/>
    </source>
</evidence>
<dbReference type="EMBL" id="QTSX02004266">
    <property type="protein sequence ID" value="KAJ9067139.1"/>
    <property type="molecule type" value="Genomic_DNA"/>
</dbReference>
<keyword evidence="2" id="KW-1185">Reference proteome</keyword>
<dbReference type="Proteomes" id="UP001165960">
    <property type="component" value="Unassembled WGS sequence"/>
</dbReference>
<protein>
    <submittedName>
        <fullName evidence="1">Uncharacterized protein</fullName>
    </submittedName>
</protein>
<evidence type="ECO:0000313" key="2">
    <source>
        <dbReference type="Proteomes" id="UP001165960"/>
    </source>
</evidence>
<comment type="caution">
    <text evidence="1">The sequence shown here is derived from an EMBL/GenBank/DDBJ whole genome shotgun (WGS) entry which is preliminary data.</text>
</comment>
<sequence length="260" mass="29682">MNIPNFKDYNPSYAPADEKLSPERAQSLDQLTKLIDGLVSDEELTRPTLLRYLNANKWDVKSAFKALSSTQDWRKEFKVKDLVASDFFTEGETGKIYCNGFSNENNPILYLTPSRQNSNDTAANLRFIVYSVELAICMLPPGVDKLLVVIDLRGYSPRQSSFSSEARQLITIFADHYPERLSRVILLKASWIFSTFFKLASPFIDPVTRNKIFFSSLSKPDASHIHNFVPKQALSKEFGGESEFEYKGPAYFKHAESFFR</sequence>
<gene>
    <name evidence="1" type="ORF">DSO57_1002625</name>
</gene>
<name>A0ACC2SXX8_9FUNG</name>